<comment type="caution">
    <text evidence="4">The sequence shown here is derived from an EMBL/GenBank/DDBJ whole genome shotgun (WGS) entry which is preliminary data.</text>
</comment>
<name>A0A7Y0LAL1_9GAMM</name>
<dbReference type="GO" id="GO:0005737">
    <property type="term" value="C:cytoplasm"/>
    <property type="evidence" value="ECO:0007669"/>
    <property type="project" value="TreeGrafter"/>
</dbReference>
<dbReference type="InterPro" id="IPR023582">
    <property type="entry name" value="Impact"/>
</dbReference>
<dbReference type="PROSITE" id="PS00910">
    <property type="entry name" value="UPF0029"/>
    <property type="match status" value="1"/>
</dbReference>
<dbReference type="GO" id="GO:0032561">
    <property type="term" value="F:guanyl ribonucleotide binding"/>
    <property type="evidence" value="ECO:0007669"/>
    <property type="project" value="UniProtKB-ARBA"/>
</dbReference>
<proteinExistence type="inferred from homology"/>
<dbReference type="SUPFAM" id="SSF54211">
    <property type="entry name" value="Ribosomal protein S5 domain 2-like"/>
    <property type="match status" value="1"/>
</dbReference>
<sequence>MSSYPIVTNKFMYETTVNRSRFLCFIFPCVSYQELKIQLNQLRVEHPNANHHCYAFVSGAPTDSQKYGFSDDGEPSGTAGRPMLAVLQGSNIGQIGAIVVRYFGGVKLGTGGLQRAYGGAVREALALAETELKVPMTEKILHCSYQQVSDVQHIVKTCSAQIRQEEYQEIVKFVLAIPDDQLKLFEQQLLTMSCGSLELSELMQK</sequence>
<dbReference type="GO" id="GO:0006446">
    <property type="term" value="P:regulation of translational initiation"/>
    <property type="evidence" value="ECO:0007669"/>
    <property type="project" value="TreeGrafter"/>
</dbReference>
<dbReference type="InterPro" id="IPR020569">
    <property type="entry name" value="UPF0029_Impact_CS"/>
</dbReference>
<dbReference type="PANTHER" id="PTHR16301">
    <property type="entry name" value="IMPACT-RELATED"/>
    <property type="match status" value="1"/>
</dbReference>
<dbReference type="Gene3D" id="3.30.230.30">
    <property type="entry name" value="Impact, N-terminal domain"/>
    <property type="match status" value="1"/>
</dbReference>
<evidence type="ECO:0000256" key="1">
    <source>
        <dbReference type="ARBA" id="ARBA00007665"/>
    </source>
</evidence>
<accession>A0A7Y0LAL1</accession>
<dbReference type="PANTHER" id="PTHR16301:SF20">
    <property type="entry name" value="IMPACT FAMILY MEMBER YIGZ"/>
    <property type="match status" value="1"/>
</dbReference>
<keyword evidence="5" id="KW-1185">Reference proteome</keyword>
<dbReference type="NCBIfam" id="TIGR00257">
    <property type="entry name" value="IMPACT_YIGZ"/>
    <property type="match status" value="1"/>
</dbReference>
<dbReference type="GO" id="GO:0043168">
    <property type="term" value="F:anion binding"/>
    <property type="evidence" value="ECO:0007669"/>
    <property type="project" value="UniProtKB-ARBA"/>
</dbReference>
<protein>
    <submittedName>
        <fullName evidence="4">YigZ family protein</fullName>
    </submittedName>
</protein>
<dbReference type="GO" id="GO:0017111">
    <property type="term" value="F:ribonucleoside triphosphate phosphatase activity"/>
    <property type="evidence" value="ECO:0007669"/>
    <property type="project" value="UniProtKB-ARBA"/>
</dbReference>
<dbReference type="Proteomes" id="UP000568664">
    <property type="component" value="Unassembled WGS sequence"/>
</dbReference>
<evidence type="ECO:0000259" key="2">
    <source>
        <dbReference type="Pfam" id="PF01205"/>
    </source>
</evidence>
<dbReference type="Gene3D" id="3.30.70.240">
    <property type="match status" value="1"/>
</dbReference>
<feature type="domain" description="Impact N-terminal" evidence="2">
    <location>
        <begin position="19"/>
        <end position="125"/>
    </location>
</feature>
<dbReference type="SUPFAM" id="SSF54980">
    <property type="entry name" value="EF-G C-terminal domain-like"/>
    <property type="match status" value="1"/>
</dbReference>
<evidence type="ECO:0000313" key="4">
    <source>
        <dbReference type="EMBL" id="NMP30817.1"/>
    </source>
</evidence>
<dbReference type="Pfam" id="PF09186">
    <property type="entry name" value="DUF1949"/>
    <property type="match status" value="1"/>
</dbReference>
<dbReference type="InterPro" id="IPR001498">
    <property type="entry name" value="Impact_N"/>
</dbReference>
<gene>
    <name evidence="4" type="ORF">HII17_04505</name>
</gene>
<evidence type="ECO:0000259" key="3">
    <source>
        <dbReference type="Pfam" id="PF09186"/>
    </source>
</evidence>
<dbReference type="InterPro" id="IPR015269">
    <property type="entry name" value="UPF0029_Impact_C"/>
</dbReference>
<dbReference type="EMBL" id="JABBXH010000001">
    <property type="protein sequence ID" value="NMP30817.1"/>
    <property type="molecule type" value="Genomic_DNA"/>
</dbReference>
<reference evidence="4 5" key="1">
    <citation type="submission" date="2020-04" db="EMBL/GenBank/DDBJ databases">
        <title>Thalassotalea sp. M1531, isolated from the surface of marine red alga.</title>
        <authorList>
            <person name="Pang L."/>
            <person name="Lu D.-C."/>
        </authorList>
    </citation>
    <scope>NUCLEOTIDE SEQUENCE [LARGE SCALE GENOMIC DNA]</scope>
    <source>
        <strain evidence="4 5">M1531</strain>
    </source>
</reference>
<organism evidence="4 5">
    <name type="scientific">Thalassotalea algicola</name>
    <dbReference type="NCBI Taxonomy" id="2716224"/>
    <lineage>
        <taxon>Bacteria</taxon>
        <taxon>Pseudomonadati</taxon>
        <taxon>Pseudomonadota</taxon>
        <taxon>Gammaproteobacteria</taxon>
        <taxon>Alteromonadales</taxon>
        <taxon>Colwelliaceae</taxon>
        <taxon>Thalassotalea</taxon>
    </lineage>
</organism>
<comment type="similarity">
    <text evidence="1">Belongs to the IMPACT family.</text>
</comment>
<dbReference type="InterPro" id="IPR015796">
    <property type="entry name" value="Impact_YigZ-like"/>
</dbReference>
<evidence type="ECO:0000313" key="5">
    <source>
        <dbReference type="Proteomes" id="UP000568664"/>
    </source>
</evidence>
<dbReference type="AlphaFoldDB" id="A0A7Y0LAL1"/>
<dbReference type="InterPro" id="IPR035647">
    <property type="entry name" value="EFG_III/V"/>
</dbReference>
<dbReference type="InterPro" id="IPR020568">
    <property type="entry name" value="Ribosomal_Su5_D2-typ_SF"/>
</dbReference>
<dbReference type="InterPro" id="IPR036956">
    <property type="entry name" value="Impact_N_sf"/>
</dbReference>
<feature type="domain" description="UPF0029" evidence="3">
    <location>
        <begin position="141"/>
        <end position="193"/>
    </location>
</feature>
<dbReference type="RefSeq" id="WP_169074089.1">
    <property type="nucleotide sequence ID" value="NZ_JABBXH010000001.1"/>
</dbReference>
<dbReference type="Pfam" id="PF01205">
    <property type="entry name" value="Impact_N"/>
    <property type="match status" value="1"/>
</dbReference>